<reference evidence="3 4" key="1">
    <citation type="journal article" date="2018" name="Mol. Ecol.">
        <title>The obligate alkalophilic soda-lake fungus Sodiomyces alkalinus has shifted to a protein diet.</title>
        <authorList>
            <person name="Grum-Grzhimaylo A.A."/>
            <person name="Falkoski D.L."/>
            <person name="van den Heuvel J."/>
            <person name="Valero-Jimenez C.A."/>
            <person name="Min B."/>
            <person name="Choi I.G."/>
            <person name="Lipzen A."/>
            <person name="Daum C.G."/>
            <person name="Aanen D.K."/>
            <person name="Tsang A."/>
            <person name="Henrissat B."/>
            <person name="Bilanenko E.N."/>
            <person name="de Vries R.P."/>
            <person name="van Kan J.A.L."/>
            <person name="Grigoriev I.V."/>
            <person name="Debets A.J.M."/>
        </authorList>
    </citation>
    <scope>NUCLEOTIDE SEQUENCE [LARGE SCALE GENOMIC DNA]</scope>
    <source>
        <strain evidence="3 4">F11</strain>
    </source>
</reference>
<dbReference type="GeneID" id="39581055"/>
<dbReference type="OrthoDB" id="566138at2759"/>
<evidence type="ECO:0000259" key="2">
    <source>
        <dbReference type="Pfam" id="PF01425"/>
    </source>
</evidence>
<dbReference type="Proteomes" id="UP000272025">
    <property type="component" value="Unassembled WGS sequence"/>
</dbReference>
<dbReference type="PANTHER" id="PTHR42678:SF5">
    <property type="entry name" value="GLUTAMYL-TRNA(GLN) AMIDOTRANSFERASE SUBUNIT A"/>
    <property type="match status" value="1"/>
</dbReference>
<keyword evidence="4" id="KW-1185">Reference proteome</keyword>
<accession>A0A3N2Q718</accession>
<protein>
    <submittedName>
        <fullName evidence="3">Amidase signature enzyme</fullName>
    </submittedName>
</protein>
<dbReference type="Pfam" id="PF01425">
    <property type="entry name" value="Amidase"/>
    <property type="match status" value="1"/>
</dbReference>
<evidence type="ECO:0000313" key="3">
    <source>
        <dbReference type="EMBL" id="ROT42583.1"/>
    </source>
</evidence>
<feature type="signal peptide" evidence="1">
    <location>
        <begin position="1"/>
        <end position="17"/>
    </location>
</feature>
<organism evidence="3 4">
    <name type="scientific">Sodiomyces alkalinus (strain CBS 110278 / VKM F-3762 / F11)</name>
    <name type="common">Alkaliphilic filamentous fungus</name>
    <dbReference type="NCBI Taxonomy" id="1314773"/>
    <lineage>
        <taxon>Eukaryota</taxon>
        <taxon>Fungi</taxon>
        <taxon>Dikarya</taxon>
        <taxon>Ascomycota</taxon>
        <taxon>Pezizomycotina</taxon>
        <taxon>Sordariomycetes</taxon>
        <taxon>Hypocreomycetidae</taxon>
        <taxon>Glomerellales</taxon>
        <taxon>Plectosphaerellaceae</taxon>
        <taxon>Sodiomyces</taxon>
    </lineage>
</organism>
<feature type="domain" description="Amidase" evidence="2">
    <location>
        <begin position="51"/>
        <end position="500"/>
    </location>
</feature>
<dbReference type="RefSeq" id="XP_028470389.1">
    <property type="nucleotide sequence ID" value="XM_028612577.1"/>
</dbReference>
<dbReference type="STRING" id="1314773.A0A3N2Q718"/>
<proteinExistence type="predicted"/>
<keyword evidence="1" id="KW-0732">Signal</keyword>
<evidence type="ECO:0000313" key="4">
    <source>
        <dbReference type="Proteomes" id="UP000272025"/>
    </source>
</evidence>
<name>A0A3N2Q718_SODAK</name>
<dbReference type="SUPFAM" id="SSF75304">
    <property type="entry name" value="Amidase signature (AS) enzymes"/>
    <property type="match status" value="1"/>
</dbReference>
<dbReference type="AlphaFoldDB" id="A0A3N2Q718"/>
<evidence type="ECO:0000256" key="1">
    <source>
        <dbReference type="SAM" id="SignalP"/>
    </source>
</evidence>
<sequence length="562" mass="59902">MVSRSLLLSVVYAYAYAYASVATAATTFDVREATIDSIHNALFTGLTTCRDVVSSYIARIEALNPSLHAVINLNPDALAIADEMDNQMALANATGPLFCIPILLKDNFDAVGMPTTSGARPLADLHPLVDAPTVTALKRAGGLILGKANMHEMALEGLSVSSLGGQIVNPYDLTRTPGGSSGGTGVAIAANLAVFGTGSDTVNSLRSPASANNLFSFRPTRGLISRAGVIPNSYSHDTLGAMARSLKDLAAALTVMASVGYDPADNTTAFIPPDVLGRDYRSALYGGSLKGKRLGLVQGLHNYEASNETTPVNEAMAHMVSLLEKAGAHVVNVTSPVYSATAIISQMDLQQLEYRELLDEYLSRDDLAGDFPRSFYEFYGRDDFLVIPAQYGYMATAWTGSTSNATYFERQRRVQNLTMTLHATFRERGLDALIYPQQKNLVVPIGAPSQAGRNGILAALTGVPVVMVPAGFSPPTETAPLGVPIGMEIMGLPWTEDKLLNIAQHLSEIAQLRRMPPFANASVEVTGPYGSVPTITLDTGNISPKYPLGELGRRRCSSIQAR</sequence>
<gene>
    <name evidence="3" type="ORF">SODALDRAFT_336257</name>
</gene>
<dbReference type="InterPro" id="IPR036928">
    <property type="entry name" value="AS_sf"/>
</dbReference>
<dbReference type="PANTHER" id="PTHR42678">
    <property type="entry name" value="AMIDASE"/>
    <property type="match status" value="1"/>
</dbReference>
<dbReference type="Gene3D" id="3.90.1300.10">
    <property type="entry name" value="Amidase signature (AS) domain"/>
    <property type="match status" value="1"/>
</dbReference>
<dbReference type="InterPro" id="IPR023631">
    <property type="entry name" value="Amidase_dom"/>
</dbReference>
<feature type="chain" id="PRO_5018249777" evidence="1">
    <location>
        <begin position="18"/>
        <end position="562"/>
    </location>
</feature>
<dbReference type="EMBL" id="ML119051">
    <property type="protein sequence ID" value="ROT42583.1"/>
    <property type="molecule type" value="Genomic_DNA"/>
</dbReference>